<keyword evidence="2" id="KW-1185">Reference proteome</keyword>
<accession>A0A4Y2UV59</accession>
<sequence length="202" mass="23267">MRGHPDFPLELLQQFLENETPVEEILKKELSKLDFNIKNIKKVQNAGLVVVCDKEEDISKLVSSITDKEDLAAKIETKGPGKRHPSLIVYDIPNSILEEELHQAIVNRLALPNPLKLRFKLRRKEQDTSHWVLEAPGEVIIKIKRTRKLALNWTMHNMREFFHLKRCTKCQGCGHLSKDCNDVRPTCGSCAGRHETRRCRSP</sequence>
<comment type="caution">
    <text evidence="1">The sequence shown here is derived from an EMBL/GenBank/DDBJ whole genome shotgun (WGS) entry which is preliminary data.</text>
</comment>
<dbReference type="Proteomes" id="UP000499080">
    <property type="component" value="Unassembled WGS sequence"/>
</dbReference>
<proteinExistence type="predicted"/>
<protein>
    <recommendedName>
        <fullName evidence="3">CCHC-type domain-containing protein</fullName>
    </recommendedName>
</protein>
<evidence type="ECO:0000313" key="2">
    <source>
        <dbReference type="Proteomes" id="UP000499080"/>
    </source>
</evidence>
<dbReference type="EMBL" id="BGPR01040565">
    <property type="protein sequence ID" value="GBO16703.1"/>
    <property type="molecule type" value="Genomic_DNA"/>
</dbReference>
<reference evidence="1 2" key="1">
    <citation type="journal article" date="2019" name="Sci. Rep.">
        <title>Orb-weaving spider Araneus ventricosus genome elucidates the spidroin gene catalogue.</title>
        <authorList>
            <person name="Kono N."/>
            <person name="Nakamura H."/>
            <person name="Ohtoshi R."/>
            <person name="Moran D.A.P."/>
            <person name="Shinohara A."/>
            <person name="Yoshida Y."/>
            <person name="Fujiwara M."/>
            <person name="Mori M."/>
            <person name="Tomita M."/>
            <person name="Arakawa K."/>
        </authorList>
    </citation>
    <scope>NUCLEOTIDE SEQUENCE [LARGE SCALE GENOMIC DNA]</scope>
</reference>
<organism evidence="1 2">
    <name type="scientific">Araneus ventricosus</name>
    <name type="common">Orbweaver spider</name>
    <name type="synonym">Epeira ventricosa</name>
    <dbReference type="NCBI Taxonomy" id="182803"/>
    <lineage>
        <taxon>Eukaryota</taxon>
        <taxon>Metazoa</taxon>
        <taxon>Ecdysozoa</taxon>
        <taxon>Arthropoda</taxon>
        <taxon>Chelicerata</taxon>
        <taxon>Arachnida</taxon>
        <taxon>Araneae</taxon>
        <taxon>Araneomorphae</taxon>
        <taxon>Entelegynae</taxon>
        <taxon>Araneoidea</taxon>
        <taxon>Araneidae</taxon>
        <taxon>Araneus</taxon>
    </lineage>
</organism>
<dbReference type="OrthoDB" id="7964316at2759"/>
<evidence type="ECO:0000313" key="1">
    <source>
        <dbReference type="EMBL" id="GBO16703.1"/>
    </source>
</evidence>
<gene>
    <name evidence="1" type="ORF">AVEN_209461_1</name>
</gene>
<name>A0A4Y2UV59_ARAVE</name>
<evidence type="ECO:0008006" key="3">
    <source>
        <dbReference type="Google" id="ProtNLM"/>
    </source>
</evidence>
<dbReference type="AlphaFoldDB" id="A0A4Y2UV59"/>